<dbReference type="GO" id="GO:0000785">
    <property type="term" value="C:chromatin"/>
    <property type="evidence" value="ECO:0007669"/>
    <property type="project" value="TreeGrafter"/>
</dbReference>
<dbReference type="FunFam" id="1.20.1160.11:FF:000001">
    <property type="entry name" value="Paired amphipathic helix protein Sin3"/>
    <property type="match status" value="1"/>
</dbReference>
<evidence type="ECO:0000256" key="5">
    <source>
        <dbReference type="PROSITE-ProRule" id="PRU00810"/>
    </source>
</evidence>
<dbReference type="SUPFAM" id="SSF47762">
    <property type="entry name" value="PAH2 domain"/>
    <property type="match status" value="2"/>
</dbReference>
<evidence type="ECO:0000313" key="6">
    <source>
        <dbReference type="EMBL" id="RZB98981.1"/>
    </source>
</evidence>
<comment type="subcellular location">
    <subcellularLocation>
        <location evidence="1 5">Nucleus</location>
    </subcellularLocation>
</comment>
<keyword evidence="7" id="KW-1185">Reference proteome</keyword>
<accession>A0A445JKL0</accession>
<dbReference type="PANTHER" id="PTHR12346:SF0">
    <property type="entry name" value="SIN3A, ISOFORM G"/>
    <property type="match status" value="1"/>
</dbReference>
<dbReference type="InterPro" id="IPR039774">
    <property type="entry name" value="Sin3-like"/>
</dbReference>
<dbReference type="InterPro" id="IPR003822">
    <property type="entry name" value="PAH"/>
</dbReference>
<dbReference type="AlphaFoldDB" id="A0A445JKL0"/>
<name>A0A445JKL0_GLYSO</name>
<evidence type="ECO:0000256" key="4">
    <source>
        <dbReference type="ARBA" id="ARBA00023242"/>
    </source>
</evidence>
<dbReference type="GO" id="GO:0000118">
    <property type="term" value="C:histone deacetylase complex"/>
    <property type="evidence" value="ECO:0007669"/>
    <property type="project" value="TreeGrafter"/>
</dbReference>
<keyword evidence="2" id="KW-0678">Repressor</keyword>
<reference evidence="6 7" key="1">
    <citation type="submission" date="2018-09" db="EMBL/GenBank/DDBJ databases">
        <title>A high-quality reference genome of wild soybean provides a powerful tool to mine soybean genomes.</title>
        <authorList>
            <person name="Xie M."/>
            <person name="Chung C.Y.L."/>
            <person name="Li M.-W."/>
            <person name="Wong F.-L."/>
            <person name="Chan T.-F."/>
            <person name="Lam H.-M."/>
        </authorList>
    </citation>
    <scope>NUCLEOTIDE SEQUENCE [LARGE SCALE GENOMIC DNA]</scope>
    <source>
        <strain evidence="7">cv. W05</strain>
        <tissue evidence="6">Hypocotyl of etiolated seedlings</tissue>
    </source>
</reference>
<feature type="non-terminal residue" evidence="6">
    <location>
        <position position="1"/>
    </location>
</feature>
<dbReference type="Proteomes" id="UP000289340">
    <property type="component" value="Chromosome 8"/>
</dbReference>
<dbReference type="InterPro" id="IPR036600">
    <property type="entry name" value="PAH_sf"/>
</dbReference>
<dbReference type="Gene3D" id="1.20.1160.11">
    <property type="entry name" value="Paired amphipathic helix"/>
    <property type="match status" value="2"/>
</dbReference>
<evidence type="ECO:0000256" key="3">
    <source>
        <dbReference type="ARBA" id="ARBA00022737"/>
    </source>
</evidence>
<proteinExistence type="predicted"/>
<dbReference type="FunFam" id="1.20.1160.11:FF:000003">
    <property type="entry name" value="Paired amphipathic helix SIN3-like protein"/>
    <property type="match status" value="1"/>
</dbReference>
<dbReference type="PANTHER" id="PTHR12346">
    <property type="entry name" value="SIN3B-RELATED"/>
    <property type="match status" value="1"/>
</dbReference>
<keyword evidence="4 5" id="KW-0539">Nucleus</keyword>
<sequence>LKLGHLTLFHEQVAVSLAKPPPKPDPEVDDPLYLMTLTIPELFLRPYQVTWDATVFGVFNPDFPLYMKTKTSPKSHTVVNVSAYQCYSCGFYKHFTETSMRAGNSDIYGFLEPQSIQRSGQSQFECESYIKIWMQSSKRDVYLGAYLNGGHWQMVVILPKEHLVVWFCSLYNRPDNYLKGIINIALKGLDDAPQPKSKAPARWIIVKVAKRPHCSSWSTFVLGSRLKRHFFQYQIMSVSGQKITIMDALQYIKEVQCAFHDSREKFDKFMDVMKDYKFHRIDVGIVVEKMEEILKDHGDLILGFNKFLPKGYEILLLDEGEDGFGNASKYLKKIQDRFENKDHVYKSFLNILLKYKNNGVTLYDTYHEVATLFEGHRDLVRDFTKFLPSVHLRGKST</sequence>
<dbReference type="PROSITE" id="PS51477">
    <property type="entry name" value="PAH"/>
    <property type="match status" value="2"/>
</dbReference>
<keyword evidence="3" id="KW-0677">Repeat</keyword>
<comment type="caution">
    <text evidence="6">The sequence shown here is derived from an EMBL/GenBank/DDBJ whole genome shotgun (WGS) entry which is preliminary data.</text>
</comment>
<dbReference type="Pfam" id="PF02671">
    <property type="entry name" value="PAH"/>
    <property type="match status" value="2"/>
</dbReference>
<evidence type="ECO:0000256" key="1">
    <source>
        <dbReference type="ARBA" id="ARBA00004123"/>
    </source>
</evidence>
<evidence type="ECO:0000313" key="7">
    <source>
        <dbReference type="Proteomes" id="UP000289340"/>
    </source>
</evidence>
<evidence type="ECO:0000256" key="2">
    <source>
        <dbReference type="ARBA" id="ARBA00022491"/>
    </source>
</evidence>
<dbReference type="EMBL" id="QZWG01000008">
    <property type="protein sequence ID" value="RZB98981.1"/>
    <property type="molecule type" value="Genomic_DNA"/>
</dbReference>
<gene>
    <name evidence="6" type="ORF">D0Y65_021734</name>
</gene>
<dbReference type="GO" id="GO:0003714">
    <property type="term" value="F:transcription corepressor activity"/>
    <property type="evidence" value="ECO:0007669"/>
    <property type="project" value="InterPro"/>
</dbReference>
<organism evidence="6 7">
    <name type="scientific">Glycine soja</name>
    <name type="common">Wild soybean</name>
    <dbReference type="NCBI Taxonomy" id="3848"/>
    <lineage>
        <taxon>Eukaryota</taxon>
        <taxon>Viridiplantae</taxon>
        <taxon>Streptophyta</taxon>
        <taxon>Embryophyta</taxon>
        <taxon>Tracheophyta</taxon>
        <taxon>Spermatophyta</taxon>
        <taxon>Magnoliopsida</taxon>
        <taxon>eudicotyledons</taxon>
        <taxon>Gunneridae</taxon>
        <taxon>Pentapetalae</taxon>
        <taxon>rosids</taxon>
        <taxon>fabids</taxon>
        <taxon>Fabales</taxon>
        <taxon>Fabaceae</taxon>
        <taxon>Papilionoideae</taxon>
        <taxon>50 kb inversion clade</taxon>
        <taxon>NPAAA clade</taxon>
        <taxon>indigoferoid/millettioid clade</taxon>
        <taxon>Phaseoleae</taxon>
        <taxon>Glycine</taxon>
        <taxon>Glycine subgen. Soja</taxon>
    </lineage>
</organism>
<dbReference type="GO" id="GO:0000122">
    <property type="term" value="P:negative regulation of transcription by RNA polymerase II"/>
    <property type="evidence" value="ECO:0007669"/>
    <property type="project" value="TreeGrafter"/>
</dbReference>
<protein>
    <submittedName>
        <fullName evidence="6">Paired amphipathic helix protein Sin3-like 1</fullName>
    </submittedName>
</protein>